<proteinExistence type="predicted"/>
<dbReference type="PROSITE" id="PS51186">
    <property type="entry name" value="GNAT"/>
    <property type="match status" value="1"/>
</dbReference>
<dbReference type="PANTHER" id="PTHR42791:SF1">
    <property type="entry name" value="N-ACETYLTRANSFERASE DOMAIN-CONTAINING PROTEIN"/>
    <property type="match status" value="1"/>
</dbReference>
<reference evidence="2" key="1">
    <citation type="submission" date="2015-01" db="EMBL/GenBank/DDBJ databases">
        <authorList>
            <person name="Durling Mikael"/>
        </authorList>
    </citation>
    <scope>NUCLEOTIDE SEQUENCE</scope>
</reference>
<dbReference type="GO" id="GO:0016747">
    <property type="term" value="F:acyltransferase activity, transferring groups other than amino-acyl groups"/>
    <property type="evidence" value="ECO:0007669"/>
    <property type="project" value="InterPro"/>
</dbReference>
<organism evidence="2">
    <name type="scientific">Bionectria ochroleuca</name>
    <name type="common">Gliocladium roseum</name>
    <dbReference type="NCBI Taxonomy" id="29856"/>
    <lineage>
        <taxon>Eukaryota</taxon>
        <taxon>Fungi</taxon>
        <taxon>Dikarya</taxon>
        <taxon>Ascomycota</taxon>
        <taxon>Pezizomycotina</taxon>
        <taxon>Sordariomycetes</taxon>
        <taxon>Hypocreomycetidae</taxon>
        <taxon>Hypocreales</taxon>
        <taxon>Bionectriaceae</taxon>
        <taxon>Clonostachys</taxon>
    </lineage>
</organism>
<sequence>MTSQAYRLRPGRKSEASGICTDLFLDTIGRDALIDILFPTRHKFPVENATDIRRLFYRRTWEPNFIFTVCVDSADKPVGFSFWKRPLSSLSFYERWISPYNWFGSLVRAFLSLRDWLLPLRNLDKKAASTFVRVYEQVTPQYLNTDRRKNAYYLSTLVVEPKLQGSGLGTVLLKDGLRKVEEENPNAPSWLVGVKGVEGFYGRQGFVEVGRMNVGELSHWGGGAIMIKE</sequence>
<gene>
    <name evidence="2" type="ORF">BN869_000003984_1</name>
</gene>
<evidence type="ECO:0000313" key="2">
    <source>
        <dbReference type="EMBL" id="CEO47928.1"/>
    </source>
</evidence>
<dbReference type="PANTHER" id="PTHR42791">
    <property type="entry name" value="GNAT FAMILY ACETYLTRANSFERASE"/>
    <property type="match status" value="1"/>
</dbReference>
<dbReference type="AlphaFoldDB" id="A0A0B7JSB5"/>
<accession>A0A0B7JSB5</accession>
<dbReference type="InterPro" id="IPR052523">
    <property type="entry name" value="Trichothecene_AcTrans"/>
</dbReference>
<protein>
    <recommendedName>
        <fullName evidence="1">N-acetyltransferase domain-containing protein</fullName>
    </recommendedName>
</protein>
<dbReference type="Pfam" id="PF13673">
    <property type="entry name" value="Acetyltransf_10"/>
    <property type="match status" value="1"/>
</dbReference>
<dbReference type="SUPFAM" id="SSF55729">
    <property type="entry name" value="Acyl-CoA N-acyltransferases (Nat)"/>
    <property type="match status" value="1"/>
</dbReference>
<feature type="domain" description="N-acetyltransferase" evidence="1">
    <location>
        <begin position="66"/>
        <end position="229"/>
    </location>
</feature>
<dbReference type="InterPro" id="IPR000182">
    <property type="entry name" value="GNAT_dom"/>
</dbReference>
<name>A0A0B7JSB5_BIOOC</name>
<dbReference type="Gene3D" id="3.40.630.30">
    <property type="match status" value="1"/>
</dbReference>
<evidence type="ECO:0000259" key="1">
    <source>
        <dbReference type="PROSITE" id="PS51186"/>
    </source>
</evidence>
<dbReference type="InterPro" id="IPR016181">
    <property type="entry name" value="Acyl_CoA_acyltransferase"/>
</dbReference>
<dbReference type="EMBL" id="CDPU01000009">
    <property type="protein sequence ID" value="CEO47928.1"/>
    <property type="molecule type" value="Genomic_DNA"/>
</dbReference>